<dbReference type="Proteomes" id="UP000322530">
    <property type="component" value="Unassembled WGS sequence"/>
</dbReference>
<evidence type="ECO:0000313" key="7">
    <source>
        <dbReference type="EMBL" id="GCF10015.1"/>
    </source>
</evidence>
<keyword evidence="1 3" id="KW-0547">Nucleotide-binding</keyword>
<dbReference type="RefSeq" id="WP_149402920.1">
    <property type="nucleotide sequence ID" value="NZ_BIXY01000057.1"/>
</dbReference>
<keyword evidence="5" id="KW-0812">Transmembrane</keyword>
<keyword evidence="5" id="KW-0472">Membrane</keyword>
<evidence type="ECO:0000256" key="2">
    <source>
        <dbReference type="ARBA" id="ARBA00022840"/>
    </source>
</evidence>
<organism evidence="7 8">
    <name type="scientific">Dictyobacter arantiisoli</name>
    <dbReference type="NCBI Taxonomy" id="2014874"/>
    <lineage>
        <taxon>Bacteria</taxon>
        <taxon>Bacillati</taxon>
        <taxon>Chloroflexota</taxon>
        <taxon>Ktedonobacteria</taxon>
        <taxon>Ktedonobacterales</taxon>
        <taxon>Dictyobacteraceae</taxon>
        <taxon>Dictyobacter</taxon>
    </lineage>
</organism>
<dbReference type="CDD" id="cd14014">
    <property type="entry name" value="STKc_PknB_like"/>
    <property type="match status" value="1"/>
</dbReference>
<dbReference type="PANTHER" id="PTHR34512:SF30">
    <property type="entry name" value="OUTER MEMBRANE PROTEIN ASSEMBLY FACTOR BAMB"/>
    <property type="match status" value="1"/>
</dbReference>
<dbReference type="SUPFAM" id="SSF56112">
    <property type="entry name" value="Protein kinase-like (PK-like)"/>
    <property type="match status" value="1"/>
</dbReference>
<dbReference type="InterPro" id="IPR002372">
    <property type="entry name" value="PQQ_rpt_dom"/>
</dbReference>
<dbReference type="PROSITE" id="PS50011">
    <property type="entry name" value="PROTEIN_KINASE_DOM"/>
    <property type="match status" value="1"/>
</dbReference>
<reference evidence="7 8" key="1">
    <citation type="submission" date="2019-01" db="EMBL/GenBank/DDBJ databases">
        <title>Draft genome sequence of Dictyobacter sp. Uno17.</title>
        <authorList>
            <person name="Wang C.M."/>
            <person name="Zheng Y."/>
            <person name="Sakai Y."/>
            <person name="Abe K."/>
            <person name="Yokota A."/>
            <person name="Yabe S."/>
        </authorList>
    </citation>
    <scope>NUCLEOTIDE SEQUENCE [LARGE SCALE GENOMIC DNA]</scope>
    <source>
        <strain evidence="7 8">Uno17</strain>
    </source>
</reference>
<dbReference type="AlphaFoldDB" id="A0A5A5TFM6"/>
<evidence type="ECO:0000313" key="8">
    <source>
        <dbReference type="Proteomes" id="UP000322530"/>
    </source>
</evidence>
<keyword evidence="2 3" id="KW-0067">ATP-binding</keyword>
<dbReference type="Gene3D" id="1.10.510.10">
    <property type="entry name" value="Transferase(Phosphotransferase) domain 1"/>
    <property type="match status" value="1"/>
</dbReference>
<feature type="compositionally biased region" description="Polar residues" evidence="4">
    <location>
        <begin position="317"/>
        <end position="332"/>
    </location>
</feature>
<dbReference type="InterPro" id="IPR008271">
    <property type="entry name" value="Ser/Thr_kinase_AS"/>
</dbReference>
<dbReference type="InterPro" id="IPR015943">
    <property type="entry name" value="WD40/YVTN_repeat-like_dom_sf"/>
</dbReference>
<dbReference type="SUPFAM" id="SSF50969">
    <property type="entry name" value="YVTN repeat-like/Quinoprotein amine dehydrogenase"/>
    <property type="match status" value="1"/>
</dbReference>
<dbReference type="GO" id="GO:0004672">
    <property type="term" value="F:protein kinase activity"/>
    <property type="evidence" value="ECO:0007669"/>
    <property type="project" value="InterPro"/>
</dbReference>
<feature type="domain" description="Protein kinase" evidence="6">
    <location>
        <begin position="12"/>
        <end position="266"/>
    </location>
</feature>
<dbReference type="OrthoDB" id="155383at2"/>
<evidence type="ECO:0000256" key="5">
    <source>
        <dbReference type="SAM" id="Phobius"/>
    </source>
</evidence>
<evidence type="ECO:0000256" key="1">
    <source>
        <dbReference type="ARBA" id="ARBA00022741"/>
    </source>
</evidence>
<dbReference type="EMBL" id="BIXY01000057">
    <property type="protein sequence ID" value="GCF10015.1"/>
    <property type="molecule type" value="Genomic_DNA"/>
</dbReference>
<dbReference type="InterPro" id="IPR011044">
    <property type="entry name" value="Quino_amine_DH_bsu"/>
</dbReference>
<dbReference type="InterPro" id="IPR018391">
    <property type="entry name" value="PQQ_b-propeller_rpt"/>
</dbReference>
<gene>
    <name evidence="7" type="ORF">KDI_35790</name>
</gene>
<protein>
    <recommendedName>
        <fullName evidence="6">Protein kinase domain-containing protein</fullName>
    </recommendedName>
</protein>
<feature type="binding site" evidence="3">
    <location>
        <position position="41"/>
    </location>
    <ligand>
        <name>ATP</name>
        <dbReference type="ChEBI" id="CHEBI:30616"/>
    </ligand>
</feature>
<comment type="caution">
    <text evidence="7">The sequence shown here is derived from an EMBL/GenBank/DDBJ whole genome shotgun (WGS) entry which is preliminary data.</text>
</comment>
<dbReference type="InterPro" id="IPR011009">
    <property type="entry name" value="Kinase-like_dom_sf"/>
</dbReference>
<dbReference type="SMART" id="SM00564">
    <property type="entry name" value="PQQ"/>
    <property type="match status" value="7"/>
</dbReference>
<proteinExistence type="predicted"/>
<feature type="transmembrane region" description="Helical" evidence="5">
    <location>
        <begin position="354"/>
        <end position="374"/>
    </location>
</feature>
<name>A0A5A5TFM6_9CHLR</name>
<evidence type="ECO:0000256" key="4">
    <source>
        <dbReference type="SAM" id="MobiDB-lite"/>
    </source>
</evidence>
<dbReference type="InterPro" id="IPR017441">
    <property type="entry name" value="Protein_kinase_ATP_BS"/>
</dbReference>
<evidence type="ECO:0000256" key="3">
    <source>
        <dbReference type="PROSITE-ProRule" id="PRU10141"/>
    </source>
</evidence>
<dbReference type="PROSITE" id="PS00107">
    <property type="entry name" value="PROTEIN_KINASE_ATP"/>
    <property type="match status" value="1"/>
</dbReference>
<evidence type="ECO:0000259" key="6">
    <source>
        <dbReference type="PROSITE" id="PS50011"/>
    </source>
</evidence>
<keyword evidence="8" id="KW-1185">Reference proteome</keyword>
<dbReference type="Pfam" id="PF00069">
    <property type="entry name" value="Pkinase"/>
    <property type="match status" value="1"/>
</dbReference>
<feature type="region of interest" description="Disordered" evidence="4">
    <location>
        <begin position="305"/>
        <end position="332"/>
    </location>
</feature>
<dbReference type="InterPro" id="IPR011047">
    <property type="entry name" value="Quinoprotein_ADH-like_sf"/>
</dbReference>
<keyword evidence="5" id="KW-1133">Transmembrane helix</keyword>
<dbReference type="PANTHER" id="PTHR34512">
    <property type="entry name" value="CELL SURFACE PROTEIN"/>
    <property type="match status" value="1"/>
</dbReference>
<dbReference type="GO" id="GO:0005524">
    <property type="term" value="F:ATP binding"/>
    <property type="evidence" value="ECO:0007669"/>
    <property type="project" value="UniProtKB-UniRule"/>
</dbReference>
<accession>A0A5A5TFM6</accession>
<dbReference type="Pfam" id="PF13360">
    <property type="entry name" value="PQQ_2"/>
    <property type="match status" value="2"/>
</dbReference>
<sequence>MTNYVGQQFGSYRLLRIIGQGGFADVYLGEHVHLGSFAAVKILYARLIDEYHEHFLNEARTLARLSHHHIIRLLDFGIEDRIPFLIMEYAPHGTLRQRHPSPLPLPLSTVVEYVNQIAAGLQSAHDQNLIHRDLKPSNVLISQHNELLLSDFGVALIAQTTYSQSLEGVVAGTVAYVAPEQLQGKPQLASDQYALGIMVYEWLCGERPFHGTVIELWAQHQSATPAPLRQYVLDLPAEVEQVVLTALAKDPKQRFASVRAFATALEAASRPEAIAVLPAKIGPSTEVHAADQEVVQAPVTVRERAPQPADITEPDGSAQSSEVSLETTTEGSSAIQPALMTAPTQNGRKKSMTVALLAVTLLLLLASTLVVYGLERGSSVSPLISTVHKNQAGNESKIVNQGTHSPTVTPTVQAQATANAQIIATAQAQGKPQLLWTFATGSLVRSSPAVVNGSVYVGSDNGNLFAISSVTGQQEWIFATRSQINSRPTVVNGVVYVGSGDNNLYALDAMTGQEKWAFPTGSGISASPMVVNGTVYISSGSGKLYAVDTTTGQQKWFFTAGGPFWGSLIVANGVVYAGSLDHRFYALDAATGREKWAFTTEGYSAVSPAIANGVVYVGALDSRIYAIDATTGQQKWVFVTGDAIWSAPTVVNGVVYVGSNDHKLYALDAATGQQRWAFPAGDKVWSAPTVVNGVVYVGSMDHKLYAINTTTGQQKWAFLTGDAIQFSSPIVVNGVLYIGSNDHKLYAIAIG</sequence>
<dbReference type="SUPFAM" id="SSF50998">
    <property type="entry name" value="Quinoprotein alcohol dehydrogenase-like"/>
    <property type="match status" value="2"/>
</dbReference>
<dbReference type="InterPro" id="IPR000719">
    <property type="entry name" value="Prot_kinase_dom"/>
</dbReference>
<dbReference type="Gene3D" id="2.130.10.10">
    <property type="entry name" value="YVTN repeat-like/Quinoprotein amine dehydrogenase"/>
    <property type="match status" value="2"/>
</dbReference>
<dbReference type="SMART" id="SM00220">
    <property type="entry name" value="S_TKc"/>
    <property type="match status" value="1"/>
</dbReference>
<dbReference type="PROSITE" id="PS00108">
    <property type="entry name" value="PROTEIN_KINASE_ST"/>
    <property type="match status" value="1"/>
</dbReference>